<dbReference type="Proteomes" id="UP000176409">
    <property type="component" value="Unassembled WGS sequence"/>
</dbReference>
<dbReference type="STRING" id="1798396.A2973_00060"/>
<feature type="domain" description="Glycosyltransferase subfamily 4-like N-terminal" evidence="2">
    <location>
        <begin position="55"/>
        <end position="178"/>
    </location>
</feature>
<proteinExistence type="predicted"/>
<reference evidence="3 4" key="1">
    <citation type="journal article" date="2016" name="Nat. Commun.">
        <title>Thousands of microbial genomes shed light on interconnected biogeochemical processes in an aquifer system.</title>
        <authorList>
            <person name="Anantharaman K."/>
            <person name="Brown C.T."/>
            <person name="Hug L.A."/>
            <person name="Sharon I."/>
            <person name="Castelle C.J."/>
            <person name="Probst A.J."/>
            <person name="Thomas B.C."/>
            <person name="Singh A."/>
            <person name="Wilkins M.J."/>
            <person name="Karaoz U."/>
            <person name="Brodie E.L."/>
            <person name="Williams K.H."/>
            <person name="Hubbard S.S."/>
            <person name="Banfield J.F."/>
        </authorList>
    </citation>
    <scope>NUCLEOTIDE SEQUENCE [LARGE SCALE GENOMIC DNA]</scope>
</reference>
<evidence type="ECO:0000313" key="3">
    <source>
        <dbReference type="EMBL" id="OGG30786.1"/>
    </source>
</evidence>
<dbReference type="InterPro" id="IPR028098">
    <property type="entry name" value="Glyco_trans_4-like_N"/>
</dbReference>
<sequence length="391" mass="44152">MKPRIAIVRGKFLNKYEMQMYVPLVDRYDVTAFGSLTAYHDSFAFPTVKLPSPMDVPEFPGKMPILNRLFVDAHYLWGLEKHLDGFDIVHSAETYFHFTQQCLNARRAGKVKKVIATVLETIPFNNEGIWGRKAFKARARKELDHIVALTRKSKDALIREGCDPEKITLISHFVDTKRFVPGPGYLARIRDPKRRSLRILFAGRLEEYKGIYDLLEAARRLLVDPALRDFRLVFHLVGGGSESPRVQALEKKLGIGSSFVHSCLSYDRMPAVYKEADIFVAPSKPHFAKASWGKPTIIWEEQYCTALLEAQAAGLPIVTTKTGGIPENIGDAGIVVAPGDIDALTTAIKRFIVDPDLRVQFARRARTRAVRIHDSRIGANKLDYLYRSLLT</sequence>
<accession>A0A1F6B1J0</accession>
<dbReference type="InterPro" id="IPR001296">
    <property type="entry name" value="Glyco_trans_1"/>
</dbReference>
<evidence type="ECO:0000259" key="2">
    <source>
        <dbReference type="Pfam" id="PF13439"/>
    </source>
</evidence>
<dbReference type="Gene3D" id="3.40.50.2000">
    <property type="entry name" value="Glycogen Phosphorylase B"/>
    <property type="match status" value="2"/>
</dbReference>
<evidence type="ECO:0000259" key="1">
    <source>
        <dbReference type="Pfam" id="PF00534"/>
    </source>
</evidence>
<dbReference type="GO" id="GO:0016757">
    <property type="term" value="F:glycosyltransferase activity"/>
    <property type="evidence" value="ECO:0007669"/>
    <property type="project" value="InterPro"/>
</dbReference>
<evidence type="ECO:0008006" key="5">
    <source>
        <dbReference type="Google" id="ProtNLM"/>
    </source>
</evidence>
<dbReference type="AlphaFoldDB" id="A0A1F6B1J0"/>
<dbReference type="PANTHER" id="PTHR12526">
    <property type="entry name" value="GLYCOSYLTRANSFERASE"/>
    <property type="match status" value="1"/>
</dbReference>
<protein>
    <recommendedName>
        <fullName evidence="5">Glycosyl transferase family 1 domain-containing protein</fullName>
    </recommendedName>
</protein>
<dbReference type="Pfam" id="PF13439">
    <property type="entry name" value="Glyco_transf_4"/>
    <property type="match status" value="1"/>
</dbReference>
<dbReference type="SUPFAM" id="SSF53756">
    <property type="entry name" value="UDP-Glycosyltransferase/glycogen phosphorylase"/>
    <property type="match status" value="1"/>
</dbReference>
<dbReference type="EMBL" id="MFJZ01000002">
    <property type="protein sequence ID" value="OGG30786.1"/>
    <property type="molecule type" value="Genomic_DNA"/>
</dbReference>
<name>A0A1F6B1J0_9BACT</name>
<dbReference type="Pfam" id="PF00534">
    <property type="entry name" value="Glycos_transf_1"/>
    <property type="match status" value="1"/>
</dbReference>
<evidence type="ECO:0000313" key="4">
    <source>
        <dbReference type="Proteomes" id="UP000176409"/>
    </source>
</evidence>
<gene>
    <name evidence="3" type="ORF">A2973_00060</name>
</gene>
<feature type="domain" description="Glycosyl transferase family 1" evidence="1">
    <location>
        <begin position="197"/>
        <end position="367"/>
    </location>
</feature>
<organism evidence="3 4">
    <name type="scientific">Candidatus Gottesmanbacteria bacterium RIFCSPLOWO2_01_FULL_49_10</name>
    <dbReference type="NCBI Taxonomy" id="1798396"/>
    <lineage>
        <taxon>Bacteria</taxon>
        <taxon>Candidatus Gottesmaniibacteriota</taxon>
    </lineage>
</organism>
<comment type="caution">
    <text evidence="3">The sequence shown here is derived from an EMBL/GenBank/DDBJ whole genome shotgun (WGS) entry which is preliminary data.</text>
</comment>